<gene>
    <name evidence="2" type="ORF">BOLC5T32417H</name>
</gene>
<keyword evidence="1" id="KW-1133">Transmembrane helix</keyword>
<keyword evidence="1" id="KW-0812">Transmembrane</keyword>
<feature type="transmembrane region" description="Helical" evidence="1">
    <location>
        <begin position="6"/>
        <end position="25"/>
    </location>
</feature>
<evidence type="ECO:0000256" key="1">
    <source>
        <dbReference type="SAM" id="Phobius"/>
    </source>
</evidence>
<accession>A0A3P6EYI8</accession>
<name>A0A3P6EYI8_BRAOL</name>
<keyword evidence="1" id="KW-0472">Membrane</keyword>
<reference evidence="2" key="1">
    <citation type="submission" date="2018-11" db="EMBL/GenBank/DDBJ databases">
        <authorList>
            <consortium name="Genoscope - CEA"/>
            <person name="William W."/>
        </authorList>
    </citation>
    <scope>NUCLEOTIDE SEQUENCE</scope>
</reference>
<dbReference type="EMBL" id="LR031877">
    <property type="protein sequence ID" value="VDD44870.1"/>
    <property type="molecule type" value="Genomic_DNA"/>
</dbReference>
<sequence length="66" mass="7786">MGVGLGFNVINTQDFVFFLSILLILNMCKRAGEERIDNVSYSLMQHKSLLKNRRKHTEQPLFRRFN</sequence>
<dbReference type="AlphaFoldDB" id="A0A3P6EYI8"/>
<protein>
    <submittedName>
        <fullName evidence="2">Uncharacterized protein</fullName>
    </submittedName>
</protein>
<organism evidence="2">
    <name type="scientific">Brassica oleracea</name>
    <name type="common">Wild cabbage</name>
    <dbReference type="NCBI Taxonomy" id="3712"/>
    <lineage>
        <taxon>Eukaryota</taxon>
        <taxon>Viridiplantae</taxon>
        <taxon>Streptophyta</taxon>
        <taxon>Embryophyta</taxon>
        <taxon>Tracheophyta</taxon>
        <taxon>Spermatophyta</taxon>
        <taxon>Magnoliopsida</taxon>
        <taxon>eudicotyledons</taxon>
        <taxon>Gunneridae</taxon>
        <taxon>Pentapetalae</taxon>
        <taxon>rosids</taxon>
        <taxon>malvids</taxon>
        <taxon>Brassicales</taxon>
        <taxon>Brassicaceae</taxon>
        <taxon>Brassiceae</taxon>
        <taxon>Brassica</taxon>
    </lineage>
</organism>
<evidence type="ECO:0000313" key="2">
    <source>
        <dbReference type="EMBL" id="VDD44870.1"/>
    </source>
</evidence>
<proteinExistence type="predicted"/>